<evidence type="ECO:0000256" key="1">
    <source>
        <dbReference type="SAM" id="Phobius"/>
    </source>
</evidence>
<name>A0ABU9B2D1_9BACT</name>
<keyword evidence="1" id="KW-1133">Transmembrane helix</keyword>
<evidence type="ECO:0000313" key="2">
    <source>
        <dbReference type="EMBL" id="MEK7954193.1"/>
    </source>
</evidence>
<keyword evidence="1" id="KW-0472">Membrane</keyword>
<evidence type="ECO:0008006" key="4">
    <source>
        <dbReference type="Google" id="ProtNLM"/>
    </source>
</evidence>
<feature type="transmembrane region" description="Helical" evidence="1">
    <location>
        <begin position="9"/>
        <end position="34"/>
    </location>
</feature>
<feature type="transmembrane region" description="Helical" evidence="1">
    <location>
        <begin position="67"/>
        <end position="88"/>
    </location>
</feature>
<keyword evidence="1" id="KW-0812">Transmembrane</keyword>
<proteinExistence type="predicted"/>
<accession>A0ABU9B2D1</accession>
<gene>
    <name evidence="2" type="ORF">WKV53_26990</name>
</gene>
<keyword evidence="3" id="KW-1185">Reference proteome</keyword>
<organism evidence="2 3">
    <name type="scientific">Luteolibacter soli</name>
    <dbReference type="NCBI Taxonomy" id="3135280"/>
    <lineage>
        <taxon>Bacteria</taxon>
        <taxon>Pseudomonadati</taxon>
        <taxon>Verrucomicrobiota</taxon>
        <taxon>Verrucomicrobiia</taxon>
        <taxon>Verrucomicrobiales</taxon>
        <taxon>Verrucomicrobiaceae</taxon>
        <taxon>Luteolibacter</taxon>
    </lineage>
</organism>
<dbReference type="EMBL" id="JBBUKT010000016">
    <property type="protein sequence ID" value="MEK7954193.1"/>
    <property type="molecule type" value="Genomic_DNA"/>
</dbReference>
<reference evidence="2 3" key="1">
    <citation type="submission" date="2024-04" db="EMBL/GenBank/DDBJ databases">
        <title>Luteolibacter sp. isolated from soil.</title>
        <authorList>
            <person name="An J."/>
        </authorList>
    </citation>
    <scope>NUCLEOTIDE SEQUENCE [LARGE SCALE GENOMIC DNA]</scope>
    <source>
        <strain evidence="2 3">Y139</strain>
    </source>
</reference>
<evidence type="ECO:0000313" key="3">
    <source>
        <dbReference type="Proteomes" id="UP001371305"/>
    </source>
</evidence>
<sequence>MTPTALSTILLRFIALGVAVYGIVLIAKGVFIHVEGDQMTSNMAALFDVPPSENQKLGLLATPFAKLAATLYVVGGGTILLGAFLYAGSNRLGWLIARDV</sequence>
<protein>
    <recommendedName>
        <fullName evidence="4">DUF1206 domain-containing protein</fullName>
    </recommendedName>
</protein>
<comment type="caution">
    <text evidence="2">The sequence shown here is derived from an EMBL/GenBank/DDBJ whole genome shotgun (WGS) entry which is preliminary data.</text>
</comment>
<dbReference type="Proteomes" id="UP001371305">
    <property type="component" value="Unassembled WGS sequence"/>
</dbReference>
<dbReference type="RefSeq" id="WP_341407961.1">
    <property type="nucleotide sequence ID" value="NZ_JBBUKT010000016.1"/>
</dbReference>